<feature type="domain" description="Phosphotyrosine protein phosphatase I" evidence="2">
    <location>
        <begin position="17"/>
        <end position="150"/>
    </location>
</feature>
<dbReference type="InterPro" id="IPR036196">
    <property type="entry name" value="Ptyr_pPase_sf"/>
</dbReference>
<dbReference type="Gene3D" id="3.40.50.2300">
    <property type="match status" value="1"/>
</dbReference>
<dbReference type="Pfam" id="PF01451">
    <property type="entry name" value="LMWPc"/>
    <property type="match status" value="1"/>
</dbReference>
<dbReference type="SUPFAM" id="SSF52788">
    <property type="entry name" value="Phosphotyrosine protein phosphatases I"/>
    <property type="match status" value="1"/>
</dbReference>
<dbReference type="InterPro" id="IPR023485">
    <property type="entry name" value="Ptyr_pPase"/>
</dbReference>
<protein>
    <submittedName>
        <fullName evidence="3">Protein tyrosine phosphatase</fullName>
    </submittedName>
</protein>
<dbReference type="SMART" id="SM00226">
    <property type="entry name" value="LMWPc"/>
    <property type="match status" value="1"/>
</dbReference>
<dbReference type="OrthoDB" id="9784339at2"/>
<dbReference type="Proteomes" id="UP000236569">
    <property type="component" value="Unassembled WGS sequence"/>
</dbReference>
<evidence type="ECO:0000256" key="1">
    <source>
        <dbReference type="ARBA" id="ARBA00022849"/>
    </source>
</evidence>
<gene>
    <name evidence="3" type="ORF">DAERI_020411</name>
</gene>
<proteinExistence type="predicted"/>
<dbReference type="AlphaFoldDB" id="A0A2I9CSX8"/>
<evidence type="ECO:0000313" key="4">
    <source>
        <dbReference type="Proteomes" id="UP000236569"/>
    </source>
</evidence>
<name>A0A2I9CSX8_9DEIO</name>
<sequence>MTQGESNTFTPTDTRPPSVLFICTGNTARSQMAQVLLEHHAGDRFSVQSAGLEPGEINPLTLKVLEERGLSTGHLQAKGVKPLLGEHFTYVVTVCDRAEANCPIFPHASYRLSWAFDDPAAAQGNEEERLAVFRRVRDEIDDRIQSWLRSQA</sequence>
<evidence type="ECO:0000259" key="2">
    <source>
        <dbReference type="SMART" id="SM00226"/>
    </source>
</evidence>
<dbReference type="EMBL" id="BFAG01000002">
    <property type="protein sequence ID" value="GBF04814.1"/>
    <property type="molecule type" value="Genomic_DNA"/>
</dbReference>
<dbReference type="PANTHER" id="PTHR43428:SF1">
    <property type="entry name" value="ARSENATE REDUCTASE"/>
    <property type="match status" value="1"/>
</dbReference>
<comment type="caution">
    <text evidence="3">The sequence shown here is derived from an EMBL/GenBank/DDBJ whole genome shotgun (WGS) entry which is preliminary data.</text>
</comment>
<evidence type="ECO:0000313" key="3">
    <source>
        <dbReference type="EMBL" id="GBF04814.1"/>
    </source>
</evidence>
<dbReference type="RefSeq" id="WP_103128268.1">
    <property type="nucleotide sequence ID" value="NZ_BFAG01000002.1"/>
</dbReference>
<dbReference type="GO" id="GO:0046685">
    <property type="term" value="P:response to arsenic-containing substance"/>
    <property type="evidence" value="ECO:0007669"/>
    <property type="project" value="UniProtKB-KW"/>
</dbReference>
<organism evidence="3 4">
    <name type="scientific">Deinococcus aerius</name>
    <dbReference type="NCBI Taxonomy" id="200253"/>
    <lineage>
        <taxon>Bacteria</taxon>
        <taxon>Thermotogati</taxon>
        <taxon>Deinococcota</taxon>
        <taxon>Deinococci</taxon>
        <taxon>Deinococcales</taxon>
        <taxon>Deinococcaceae</taxon>
        <taxon>Deinococcus</taxon>
    </lineage>
</organism>
<dbReference type="CDD" id="cd16345">
    <property type="entry name" value="LMWP_ArsC"/>
    <property type="match status" value="1"/>
</dbReference>
<reference evidence="4" key="1">
    <citation type="submission" date="2018-01" db="EMBL/GenBank/DDBJ databases">
        <title>Draft Genome Sequence of the Radioresistant Bacterium Deinococcus aerius TR0125, Isolated from the Higher Atmosphere above Japan.</title>
        <authorList>
            <person name="Satoh K."/>
            <person name="Arai H."/>
            <person name="Sanzen T."/>
            <person name="Kawaguchi Y."/>
            <person name="Hayashi H."/>
            <person name="Yokobori S."/>
            <person name="Yamagishi A."/>
            <person name="Oono Y."/>
            <person name="Narumi I."/>
        </authorList>
    </citation>
    <scope>NUCLEOTIDE SEQUENCE [LARGE SCALE GENOMIC DNA]</scope>
    <source>
        <strain evidence="4">TR0125</strain>
    </source>
</reference>
<keyword evidence="4" id="KW-1185">Reference proteome</keyword>
<dbReference type="PANTHER" id="PTHR43428">
    <property type="entry name" value="ARSENATE REDUCTASE"/>
    <property type="match status" value="1"/>
</dbReference>
<accession>A0A2I9CSX8</accession>
<keyword evidence="1" id="KW-0059">Arsenical resistance</keyword>